<comment type="similarity">
    <text evidence="1">Belongs to the LysR transcriptional regulatory family.</text>
</comment>
<dbReference type="PANTHER" id="PTHR30126:SF77">
    <property type="entry name" value="TRANSCRIPTIONAL REGULATORY PROTEIN"/>
    <property type="match status" value="1"/>
</dbReference>
<evidence type="ECO:0000313" key="6">
    <source>
        <dbReference type="EMBL" id="RZS86617.1"/>
    </source>
</evidence>
<dbReference type="InterPro" id="IPR000847">
    <property type="entry name" value="LysR_HTH_N"/>
</dbReference>
<sequence length="300" mass="34078">MTFKQLEAIYWIVQLGGFAAAARKLNTTQSAVSKRVQELEMEYGAELFDRAQRTARLTGRGEDMYTLAKEMLARRDSAIEQFTYPETIRRRVRIGVTELSAMTWLPRWVRLVQLHYPKVTLEPVVDLSIVLRDKLMADEIDFAVVSDVLADRRFAYQPVGVVENAWMCKRGLAPTKQPIAMQELATYTLLIQGNKSGTGLVYERWFKSLALVPSDVIVSDSVIALMGMTVSGLGISYLPRRCFAQWIEEGALDVLRTKPSPPPIRYVAMRRVSNRSALTASLMELTRQTCDFSRIFQVDR</sequence>
<evidence type="ECO:0000256" key="4">
    <source>
        <dbReference type="ARBA" id="ARBA00023163"/>
    </source>
</evidence>
<name>A0A4V2F474_9BURK</name>
<dbReference type="SUPFAM" id="SSF46785">
    <property type="entry name" value="Winged helix' DNA-binding domain"/>
    <property type="match status" value="1"/>
</dbReference>
<dbReference type="EMBL" id="SGXC01000001">
    <property type="protein sequence ID" value="RZS86617.1"/>
    <property type="molecule type" value="Genomic_DNA"/>
</dbReference>
<proteinExistence type="inferred from homology"/>
<dbReference type="PRINTS" id="PR00039">
    <property type="entry name" value="HTHLYSR"/>
</dbReference>
<dbReference type="Pfam" id="PF03466">
    <property type="entry name" value="LysR_substrate"/>
    <property type="match status" value="1"/>
</dbReference>
<evidence type="ECO:0000259" key="5">
    <source>
        <dbReference type="PROSITE" id="PS50931"/>
    </source>
</evidence>
<dbReference type="Gene3D" id="1.10.10.10">
    <property type="entry name" value="Winged helix-like DNA-binding domain superfamily/Winged helix DNA-binding domain"/>
    <property type="match status" value="1"/>
</dbReference>
<keyword evidence="2" id="KW-0805">Transcription regulation</keyword>
<keyword evidence="7" id="KW-1185">Reference proteome</keyword>
<keyword evidence="4" id="KW-0804">Transcription</keyword>
<dbReference type="GO" id="GO:0003700">
    <property type="term" value="F:DNA-binding transcription factor activity"/>
    <property type="evidence" value="ECO:0007669"/>
    <property type="project" value="InterPro"/>
</dbReference>
<dbReference type="InterPro" id="IPR036388">
    <property type="entry name" value="WH-like_DNA-bd_sf"/>
</dbReference>
<feature type="domain" description="HTH lysR-type" evidence="5">
    <location>
        <begin position="1"/>
        <end position="58"/>
    </location>
</feature>
<reference evidence="6 7" key="1">
    <citation type="submission" date="2019-02" db="EMBL/GenBank/DDBJ databases">
        <title>Genomic Encyclopedia of Type Strains, Phase IV (KMG-IV): sequencing the most valuable type-strain genomes for metagenomic binning, comparative biology and taxonomic classification.</title>
        <authorList>
            <person name="Goeker M."/>
        </authorList>
    </citation>
    <scope>NUCLEOTIDE SEQUENCE [LARGE SCALE GENOMIC DNA]</scope>
    <source>
        <strain evidence="6 7">K24</strain>
    </source>
</reference>
<gene>
    <name evidence="6" type="ORF">EV675_2664</name>
</gene>
<keyword evidence="3 6" id="KW-0238">DNA-binding</keyword>
<dbReference type="PANTHER" id="PTHR30126">
    <property type="entry name" value="HTH-TYPE TRANSCRIPTIONAL REGULATOR"/>
    <property type="match status" value="1"/>
</dbReference>
<dbReference type="Gene3D" id="3.40.190.290">
    <property type="match status" value="1"/>
</dbReference>
<dbReference type="OrthoDB" id="8651113at2"/>
<evidence type="ECO:0000256" key="1">
    <source>
        <dbReference type="ARBA" id="ARBA00009437"/>
    </source>
</evidence>
<protein>
    <submittedName>
        <fullName evidence="6">DNA-binding transcriptional LysR family regulator</fullName>
    </submittedName>
</protein>
<dbReference type="InterPro" id="IPR036390">
    <property type="entry name" value="WH_DNA-bd_sf"/>
</dbReference>
<dbReference type="PROSITE" id="PS50931">
    <property type="entry name" value="HTH_LYSR"/>
    <property type="match status" value="1"/>
</dbReference>
<dbReference type="RefSeq" id="WP_130357694.1">
    <property type="nucleotide sequence ID" value="NZ_SGXC01000001.1"/>
</dbReference>
<evidence type="ECO:0000256" key="2">
    <source>
        <dbReference type="ARBA" id="ARBA00023015"/>
    </source>
</evidence>
<dbReference type="GO" id="GO:0000976">
    <property type="term" value="F:transcription cis-regulatory region binding"/>
    <property type="evidence" value="ECO:0007669"/>
    <property type="project" value="TreeGrafter"/>
</dbReference>
<dbReference type="SUPFAM" id="SSF53850">
    <property type="entry name" value="Periplasmic binding protein-like II"/>
    <property type="match status" value="1"/>
</dbReference>
<evidence type="ECO:0000256" key="3">
    <source>
        <dbReference type="ARBA" id="ARBA00023125"/>
    </source>
</evidence>
<accession>A0A4V2F474</accession>
<evidence type="ECO:0000313" key="7">
    <source>
        <dbReference type="Proteomes" id="UP000292445"/>
    </source>
</evidence>
<comment type="caution">
    <text evidence="6">The sequence shown here is derived from an EMBL/GenBank/DDBJ whole genome shotgun (WGS) entry which is preliminary data.</text>
</comment>
<organism evidence="6 7">
    <name type="scientific">Pigmentiphaga kullae</name>
    <dbReference type="NCBI Taxonomy" id="151784"/>
    <lineage>
        <taxon>Bacteria</taxon>
        <taxon>Pseudomonadati</taxon>
        <taxon>Pseudomonadota</taxon>
        <taxon>Betaproteobacteria</taxon>
        <taxon>Burkholderiales</taxon>
        <taxon>Alcaligenaceae</taxon>
        <taxon>Pigmentiphaga</taxon>
    </lineage>
</organism>
<dbReference type="Proteomes" id="UP000292445">
    <property type="component" value="Unassembled WGS sequence"/>
</dbReference>
<dbReference type="AlphaFoldDB" id="A0A4V2F474"/>
<dbReference type="InterPro" id="IPR005119">
    <property type="entry name" value="LysR_subst-bd"/>
</dbReference>
<dbReference type="CDD" id="cd05466">
    <property type="entry name" value="PBP2_LTTR_substrate"/>
    <property type="match status" value="1"/>
</dbReference>
<dbReference type="Pfam" id="PF00126">
    <property type="entry name" value="HTH_1"/>
    <property type="match status" value="1"/>
</dbReference>